<evidence type="ECO:0000259" key="13">
    <source>
        <dbReference type="Pfam" id="PF00892"/>
    </source>
</evidence>
<evidence type="ECO:0000256" key="12">
    <source>
        <dbReference type="SAM" id="Phobius"/>
    </source>
</evidence>
<keyword evidence="4" id="KW-0444">Lipid biosynthesis</keyword>
<keyword evidence="8" id="KW-0448">Lipopolysaccharide biosynthesis</keyword>
<dbReference type="GO" id="GO:0022857">
    <property type="term" value="F:transmembrane transporter activity"/>
    <property type="evidence" value="ECO:0007669"/>
    <property type="project" value="InterPro"/>
</dbReference>
<comment type="subcellular location">
    <subcellularLocation>
        <location evidence="1">Cell membrane</location>
        <topology evidence="1">Multi-pass membrane protein</topology>
    </subcellularLocation>
</comment>
<sequence length="122" mass="13045">MAPYELVLFLISVLTAASGQFLLKLGAVKLGRVSSSNLISTLTNIAFTPELIGGLALYGFGAVFYILLLTRVDLSVAGPAVALVYVFSVVLGLLVFHEPLQLNRVLGLVFIIAGVILLLWQK</sequence>
<name>A0A7C3PHY3_9CYAN</name>
<feature type="transmembrane region" description="Helical" evidence="12">
    <location>
        <begin position="102"/>
        <end position="120"/>
    </location>
</feature>
<keyword evidence="5" id="KW-0997">Cell inner membrane</keyword>
<dbReference type="GO" id="GO:0005886">
    <property type="term" value="C:plasma membrane"/>
    <property type="evidence" value="ECO:0007669"/>
    <property type="project" value="UniProtKB-SubCell"/>
</dbReference>
<evidence type="ECO:0000256" key="7">
    <source>
        <dbReference type="ARBA" id="ARBA00022692"/>
    </source>
</evidence>
<evidence type="ECO:0000256" key="4">
    <source>
        <dbReference type="ARBA" id="ARBA00022516"/>
    </source>
</evidence>
<keyword evidence="7 12" id="KW-0812">Transmembrane</keyword>
<feature type="transmembrane region" description="Helical" evidence="12">
    <location>
        <begin position="76"/>
        <end position="96"/>
    </location>
</feature>
<dbReference type="SUPFAM" id="SSF103481">
    <property type="entry name" value="Multidrug resistance efflux transporter EmrE"/>
    <property type="match status" value="1"/>
</dbReference>
<dbReference type="Pfam" id="PF00892">
    <property type="entry name" value="EamA"/>
    <property type="match status" value="1"/>
</dbReference>
<dbReference type="AlphaFoldDB" id="A0A7C3PHY3"/>
<keyword evidence="9 12" id="KW-1133">Transmembrane helix</keyword>
<feature type="domain" description="EamA" evidence="13">
    <location>
        <begin position="55"/>
        <end position="119"/>
    </location>
</feature>
<protein>
    <submittedName>
        <fullName evidence="14">EamA-like transporter family protein</fullName>
    </submittedName>
</protein>
<dbReference type="InterPro" id="IPR037185">
    <property type="entry name" value="EmrE-like"/>
</dbReference>
<comment type="similarity">
    <text evidence="2">Belongs to the EamA transporter family.</text>
</comment>
<evidence type="ECO:0000256" key="5">
    <source>
        <dbReference type="ARBA" id="ARBA00022519"/>
    </source>
</evidence>
<dbReference type="InterPro" id="IPR000620">
    <property type="entry name" value="EamA_dom"/>
</dbReference>
<evidence type="ECO:0000256" key="1">
    <source>
        <dbReference type="ARBA" id="ARBA00004651"/>
    </source>
</evidence>
<accession>A0A7C3PHY3</accession>
<comment type="caution">
    <text evidence="14">The sequence shown here is derived from an EMBL/GenBank/DDBJ whole genome shotgun (WGS) entry which is preliminary data.</text>
</comment>
<feature type="transmembrane region" description="Helical" evidence="12">
    <location>
        <begin position="51"/>
        <end position="69"/>
    </location>
</feature>
<proteinExistence type="inferred from homology"/>
<evidence type="ECO:0000256" key="2">
    <source>
        <dbReference type="ARBA" id="ARBA00007362"/>
    </source>
</evidence>
<dbReference type="Gene3D" id="1.10.3730.20">
    <property type="match status" value="1"/>
</dbReference>
<keyword evidence="11 12" id="KW-0472">Membrane</keyword>
<evidence type="ECO:0000256" key="8">
    <source>
        <dbReference type="ARBA" id="ARBA00022985"/>
    </source>
</evidence>
<dbReference type="GO" id="GO:0009103">
    <property type="term" value="P:lipopolysaccharide biosynthetic process"/>
    <property type="evidence" value="ECO:0007669"/>
    <property type="project" value="UniProtKB-KW"/>
</dbReference>
<evidence type="ECO:0000256" key="3">
    <source>
        <dbReference type="ARBA" id="ARBA00022475"/>
    </source>
</evidence>
<evidence type="ECO:0000256" key="6">
    <source>
        <dbReference type="ARBA" id="ARBA00022556"/>
    </source>
</evidence>
<dbReference type="PANTHER" id="PTHR30561">
    <property type="entry name" value="SMR FAMILY PROTON-DEPENDENT DRUG EFFLUX TRANSPORTER SUGE"/>
    <property type="match status" value="1"/>
</dbReference>
<keyword evidence="3" id="KW-1003">Cell membrane</keyword>
<evidence type="ECO:0000256" key="9">
    <source>
        <dbReference type="ARBA" id="ARBA00022989"/>
    </source>
</evidence>
<dbReference type="PANTHER" id="PTHR30561:SF9">
    <property type="entry name" value="4-AMINO-4-DEOXY-L-ARABINOSE-PHOSPHOUNDECAPRENOL FLIPPASE SUBUNIT ARNF-RELATED"/>
    <property type="match status" value="1"/>
</dbReference>
<gene>
    <name evidence="14" type="ORF">ENR64_10970</name>
</gene>
<keyword evidence="6" id="KW-0441">Lipid A biosynthesis</keyword>
<evidence type="ECO:0000313" key="14">
    <source>
        <dbReference type="EMBL" id="HFM98256.1"/>
    </source>
</evidence>
<dbReference type="EMBL" id="DSRU01000160">
    <property type="protein sequence ID" value="HFM98256.1"/>
    <property type="molecule type" value="Genomic_DNA"/>
</dbReference>
<organism evidence="14">
    <name type="scientific">Oscillatoriales cyanobacterium SpSt-418</name>
    <dbReference type="NCBI Taxonomy" id="2282169"/>
    <lineage>
        <taxon>Bacteria</taxon>
        <taxon>Bacillati</taxon>
        <taxon>Cyanobacteriota</taxon>
        <taxon>Cyanophyceae</taxon>
        <taxon>Oscillatoriophycideae</taxon>
        <taxon>Oscillatoriales</taxon>
    </lineage>
</organism>
<dbReference type="InterPro" id="IPR000390">
    <property type="entry name" value="Small_drug/metabolite_transptr"/>
</dbReference>
<reference evidence="14" key="1">
    <citation type="journal article" date="2020" name="mSystems">
        <title>Genome- and Community-Level Interaction Insights into Carbon Utilization and Element Cycling Functions of Hydrothermarchaeota in Hydrothermal Sediment.</title>
        <authorList>
            <person name="Zhou Z."/>
            <person name="Liu Y."/>
            <person name="Xu W."/>
            <person name="Pan J."/>
            <person name="Luo Z.H."/>
            <person name="Li M."/>
        </authorList>
    </citation>
    <scope>NUCLEOTIDE SEQUENCE [LARGE SCALE GENOMIC DNA]</scope>
    <source>
        <strain evidence="14">SpSt-418</strain>
    </source>
</reference>
<evidence type="ECO:0000256" key="10">
    <source>
        <dbReference type="ARBA" id="ARBA00023098"/>
    </source>
</evidence>
<keyword evidence="10" id="KW-0443">Lipid metabolism</keyword>
<evidence type="ECO:0000256" key="11">
    <source>
        <dbReference type="ARBA" id="ARBA00023136"/>
    </source>
</evidence>